<evidence type="ECO:0000313" key="6">
    <source>
        <dbReference type="EMBL" id="SED36737.1"/>
    </source>
</evidence>
<dbReference type="SUPFAM" id="SSF46689">
    <property type="entry name" value="Homeodomain-like"/>
    <property type="match status" value="1"/>
</dbReference>
<dbReference type="GO" id="GO:0003700">
    <property type="term" value="F:DNA-binding transcription factor activity"/>
    <property type="evidence" value="ECO:0007669"/>
    <property type="project" value="TreeGrafter"/>
</dbReference>
<name>A0A1H5A3B9_TSUTY</name>
<dbReference type="STRING" id="57704.SAMN04489793_4769"/>
<dbReference type="InterPro" id="IPR001647">
    <property type="entry name" value="HTH_TetR"/>
</dbReference>
<dbReference type="GO" id="GO:0000976">
    <property type="term" value="F:transcription cis-regulatory region binding"/>
    <property type="evidence" value="ECO:0007669"/>
    <property type="project" value="TreeGrafter"/>
</dbReference>
<gene>
    <name evidence="6" type="ORF">SAMN04489793_4769</name>
</gene>
<feature type="domain" description="HTH tetR-type" evidence="5">
    <location>
        <begin position="40"/>
        <end position="100"/>
    </location>
</feature>
<dbReference type="Proteomes" id="UP000182241">
    <property type="component" value="Unassembled WGS sequence"/>
</dbReference>
<evidence type="ECO:0000313" key="7">
    <source>
        <dbReference type="Proteomes" id="UP000182241"/>
    </source>
</evidence>
<keyword evidence="2 4" id="KW-0238">DNA-binding</keyword>
<dbReference type="Pfam" id="PF17754">
    <property type="entry name" value="TetR_C_14"/>
    <property type="match status" value="1"/>
</dbReference>
<dbReference type="PANTHER" id="PTHR30055">
    <property type="entry name" value="HTH-TYPE TRANSCRIPTIONAL REGULATOR RUTR"/>
    <property type="match status" value="1"/>
</dbReference>
<organism evidence="6 7">
    <name type="scientific">Tsukamurella tyrosinosolvens</name>
    <dbReference type="NCBI Taxonomy" id="57704"/>
    <lineage>
        <taxon>Bacteria</taxon>
        <taxon>Bacillati</taxon>
        <taxon>Actinomycetota</taxon>
        <taxon>Actinomycetes</taxon>
        <taxon>Mycobacteriales</taxon>
        <taxon>Tsukamurellaceae</taxon>
        <taxon>Tsukamurella</taxon>
    </lineage>
</organism>
<keyword evidence="3" id="KW-0804">Transcription</keyword>
<sequence>MGRSTKGAEVSEAMNPAVRDAAARAASLPPTPTLRERKKMAAMVHIQRVALRMIDERGFDWVTVEKIAAEAEVSPSTVYRYFGTKEGLILTDAFDSRSLATMGHLLAQGVPPWEAVMTAVTDMSAETKGELDETAPVRARLWFEIPSVRAAAFLMIDEATEHLARSMVAGGRYDRSEARVIANAILWSLVAALRNWHEAGGGGDWQAHITGAIDTLRRLGVPPALDASAVDAAGD</sequence>
<dbReference type="EMBL" id="FNSA01000003">
    <property type="protein sequence ID" value="SED36737.1"/>
    <property type="molecule type" value="Genomic_DNA"/>
</dbReference>
<dbReference type="InterPro" id="IPR050109">
    <property type="entry name" value="HTH-type_TetR-like_transc_reg"/>
</dbReference>
<keyword evidence="1" id="KW-0805">Transcription regulation</keyword>
<accession>A0A1H5A3B9</accession>
<dbReference type="PRINTS" id="PR00455">
    <property type="entry name" value="HTHTETR"/>
</dbReference>
<dbReference type="AlphaFoldDB" id="A0A1H5A3B9"/>
<dbReference type="Gene3D" id="1.10.357.10">
    <property type="entry name" value="Tetracycline Repressor, domain 2"/>
    <property type="match status" value="1"/>
</dbReference>
<dbReference type="Pfam" id="PF00440">
    <property type="entry name" value="TetR_N"/>
    <property type="match status" value="1"/>
</dbReference>
<evidence type="ECO:0000256" key="4">
    <source>
        <dbReference type="PROSITE-ProRule" id="PRU00335"/>
    </source>
</evidence>
<reference evidence="7" key="1">
    <citation type="submission" date="2016-10" db="EMBL/GenBank/DDBJ databases">
        <authorList>
            <person name="Varghese N."/>
            <person name="Submissions S."/>
        </authorList>
    </citation>
    <scope>NUCLEOTIDE SEQUENCE [LARGE SCALE GENOMIC DNA]</scope>
    <source>
        <strain evidence="7">DSM 44234</strain>
    </source>
</reference>
<dbReference type="Gene3D" id="1.10.10.60">
    <property type="entry name" value="Homeodomain-like"/>
    <property type="match status" value="1"/>
</dbReference>
<evidence type="ECO:0000256" key="1">
    <source>
        <dbReference type="ARBA" id="ARBA00023015"/>
    </source>
</evidence>
<dbReference type="InterPro" id="IPR041347">
    <property type="entry name" value="MftR_C"/>
</dbReference>
<evidence type="ECO:0000259" key="5">
    <source>
        <dbReference type="PROSITE" id="PS50977"/>
    </source>
</evidence>
<dbReference type="PANTHER" id="PTHR30055:SF234">
    <property type="entry name" value="HTH-TYPE TRANSCRIPTIONAL REGULATOR BETI"/>
    <property type="match status" value="1"/>
</dbReference>
<protein>
    <submittedName>
        <fullName evidence="6">DNA-binding transcriptional regulator, AcrR family</fullName>
    </submittedName>
</protein>
<feature type="DNA-binding region" description="H-T-H motif" evidence="4">
    <location>
        <begin position="63"/>
        <end position="82"/>
    </location>
</feature>
<dbReference type="PROSITE" id="PS50977">
    <property type="entry name" value="HTH_TETR_2"/>
    <property type="match status" value="1"/>
</dbReference>
<keyword evidence="7" id="KW-1185">Reference proteome</keyword>
<dbReference type="InterPro" id="IPR009057">
    <property type="entry name" value="Homeodomain-like_sf"/>
</dbReference>
<evidence type="ECO:0000256" key="2">
    <source>
        <dbReference type="ARBA" id="ARBA00023125"/>
    </source>
</evidence>
<evidence type="ECO:0000256" key="3">
    <source>
        <dbReference type="ARBA" id="ARBA00023163"/>
    </source>
</evidence>
<proteinExistence type="predicted"/>